<dbReference type="AlphaFoldDB" id="A0A0M5JAI0"/>
<organism evidence="6 7">
    <name type="scientific">Drosophila busckii</name>
    <name type="common">Fruit fly</name>
    <dbReference type="NCBI Taxonomy" id="30019"/>
    <lineage>
        <taxon>Eukaryota</taxon>
        <taxon>Metazoa</taxon>
        <taxon>Ecdysozoa</taxon>
        <taxon>Arthropoda</taxon>
        <taxon>Hexapoda</taxon>
        <taxon>Insecta</taxon>
        <taxon>Pterygota</taxon>
        <taxon>Neoptera</taxon>
        <taxon>Endopterygota</taxon>
        <taxon>Diptera</taxon>
        <taxon>Brachycera</taxon>
        <taxon>Muscomorpha</taxon>
        <taxon>Ephydroidea</taxon>
        <taxon>Drosophilidae</taxon>
        <taxon>Drosophila</taxon>
    </lineage>
</organism>
<dbReference type="InterPro" id="IPR001611">
    <property type="entry name" value="Leu-rich_rpt"/>
</dbReference>
<reference evidence="6 7" key="1">
    <citation type="submission" date="2015-08" db="EMBL/GenBank/DDBJ databases">
        <title>Ancestral chromatin configuration constrains chromatin evolution on differentiating sex chromosomes in Drosophila.</title>
        <authorList>
            <person name="Zhou Q."/>
            <person name="Bachtrog D."/>
        </authorList>
    </citation>
    <scope>NUCLEOTIDE SEQUENCE [LARGE SCALE GENOMIC DNA]</scope>
    <source>
        <tissue evidence="6">Whole larvae</tissue>
    </source>
</reference>
<evidence type="ECO:0000256" key="4">
    <source>
        <dbReference type="SAM" id="Phobius"/>
    </source>
</evidence>
<dbReference type="SMART" id="SM00369">
    <property type="entry name" value="LRR_TYP"/>
    <property type="match status" value="3"/>
</dbReference>
<dbReference type="Proteomes" id="UP000494163">
    <property type="component" value="Chromosome 2R"/>
</dbReference>
<dbReference type="OMA" id="CGCQQVT"/>
<dbReference type="InterPro" id="IPR032675">
    <property type="entry name" value="LRR_dom_sf"/>
</dbReference>
<dbReference type="Pfam" id="PF13855">
    <property type="entry name" value="LRR_8"/>
    <property type="match status" value="1"/>
</dbReference>
<accession>A0A0M5JAI0</accession>
<dbReference type="PANTHER" id="PTHR45712">
    <property type="entry name" value="AGAP008170-PA"/>
    <property type="match status" value="1"/>
</dbReference>
<feature type="chain" id="PRO_5005803645" evidence="5">
    <location>
        <begin position="24"/>
        <end position="346"/>
    </location>
</feature>
<evidence type="ECO:0000256" key="3">
    <source>
        <dbReference type="SAM" id="MobiDB-lite"/>
    </source>
</evidence>
<dbReference type="EMBL" id="CP012524">
    <property type="protein sequence ID" value="ALC42056.1"/>
    <property type="molecule type" value="Genomic_DNA"/>
</dbReference>
<dbReference type="GO" id="GO:0005615">
    <property type="term" value="C:extracellular space"/>
    <property type="evidence" value="ECO:0007669"/>
    <property type="project" value="TreeGrafter"/>
</dbReference>
<dbReference type="STRING" id="30019.A0A0M5JAI0"/>
<sequence length="346" mass="39500">MELRCLLLNIVFILVLNAMLAFGFLPQETRKCTYARIERLLRIHCGKLDLKDVPQDLKTSVEVLDLSFNRIKKLKSNSFRRYSDVQFLMLYENMILSVEPGAFAPLTSLQEVDLSNNGLVTIPMELFQLPRLRNLYIDSNDLRELQQDLETLERPIAAPLEYLNVANCELHDIPDLGILPNLWQLNASANPLSNFHIDKLANLCHLGVIDLTRTRIDQCSCQQVNNHLMSMGAKAKYVPVCLDTLESSICPLPYNQTVDSATFHSCLNSVEQAKTRSLWLFAAGCFGGVFLVLLICCYCLLKWRKKRTNRRLSRSIQNRKHLVISPRNVSNHRQEDEPLHCDTASA</sequence>
<feature type="transmembrane region" description="Helical" evidence="4">
    <location>
        <begin position="278"/>
        <end position="301"/>
    </location>
</feature>
<keyword evidence="4" id="KW-0472">Membrane</keyword>
<name>A0A0M5JAI0_DROBS</name>
<evidence type="ECO:0000313" key="6">
    <source>
        <dbReference type="EMBL" id="ALC42056.1"/>
    </source>
</evidence>
<dbReference type="InterPro" id="IPR003591">
    <property type="entry name" value="Leu-rich_rpt_typical-subtyp"/>
</dbReference>
<dbReference type="InterPro" id="IPR050333">
    <property type="entry name" value="SLRP"/>
</dbReference>
<gene>
    <name evidence="6" type="ORF">Dbus_chr2Rg1635</name>
</gene>
<keyword evidence="1" id="KW-0433">Leucine-rich repeat</keyword>
<evidence type="ECO:0000256" key="2">
    <source>
        <dbReference type="ARBA" id="ARBA00022737"/>
    </source>
</evidence>
<keyword evidence="2" id="KW-0677">Repeat</keyword>
<dbReference type="SUPFAM" id="SSF52058">
    <property type="entry name" value="L domain-like"/>
    <property type="match status" value="1"/>
</dbReference>
<feature type="signal peptide" evidence="5">
    <location>
        <begin position="1"/>
        <end position="23"/>
    </location>
</feature>
<keyword evidence="7" id="KW-1185">Reference proteome</keyword>
<keyword evidence="4" id="KW-1133">Transmembrane helix</keyword>
<protein>
    <submittedName>
        <fullName evidence="6">Lapsyn</fullName>
    </submittedName>
</protein>
<dbReference type="Gene3D" id="3.80.10.10">
    <property type="entry name" value="Ribonuclease Inhibitor"/>
    <property type="match status" value="1"/>
</dbReference>
<keyword evidence="5" id="KW-0732">Signal</keyword>
<proteinExistence type="predicted"/>
<evidence type="ECO:0000256" key="5">
    <source>
        <dbReference type="SAM" id="SignalP"/>
    </source>
</evidence>
<feature type="region of interest" description="Disordered" evidence="3">
    <location>
        <begin position="327"/>
        <end position="346"/>
    </location>
</feature>
<dbReference type="OrthoDB" id="694479at2759"/>
<evidence type="ECO:0000256" key="1">
    <source>
        <dbReference type="ARBA" id="ARBA00022614"/>
    </source>
</evidence>
<keyword evidence="4" id="KW-0812">Transmembrane</keyword>
<dbReference type="PROSITE" id="PS51450">
    <property type="entry name" value="LRR"/>
    <property type="match status" value="1"/>
</dbReference>
<evidence type="ECO:0000313" key="7">
    <source>
        <dbReference type="Proteomes" id="UP000494163"/>
    </source>
</evidence>
<dbReference type="PANTHER" id="PTHR45712:SF22">
    <property type="entry name" value="INSULIN-LIKE GROWTH FACTOR-BINDING PROTEIN COMPLEX ACID LABILE SUBUNIT"/>
    <property type="match status" value="1"/>
</dbReference>